<name>A0A371XF22_9HYPH</name>
<evidence type="ECO:0000313" key="4">
    <source>
        <dbReference type="Proteomes" id="UP000262379"/>
    </source>
</evidence>
<keyword evidence="2" id="KW-0472">Membrane</keyword>
<reference evidence="4" key="1">
    <citation type="submission" date="2018-08" db="EMBL/GenBank/DDBJ databases">
        <authorList>
            <person name="Im W.T."/>
        </authorList>
    </citation>
    <scope>NUCLEOTIDE SEQUENCE [LARGE SCALE GENOMIC DNA]</scope>
    <source>
        <strain evidence="4">LA-28</strain>
    </source>
</reference>
<keyword evidence="2" id="KW-1133">Transmembrane helix</keyword>
<evidence type="ECO:0000256" key="2">
    <source>
        <dbReference type="SAM" id="Phobius"/>
    </source>
</evidence>
<feature type="compositionally biased region" description="Polar residues" evidence="1">
    <location>
        <begin position="121"/>
        <end position="131"/>
    </location>
</feature>
<dbReference type="EMBL" id="QURN01000006">
    <property type="protein sequence ID" value="RFC67827.1"/>
    <property type="molecule type" value="Genomic_DNA"/>
</dbReference>
<feature type="region of interest" description="Disordered" evidence="1">
    <location>
        <begin position="91"/>
        <end position="179"/>
    </location>
</feature>
<keyword evidence="4" id="KW-1185">Reference proteome</keyword>
<comment type="caution">
    <text evidence="3">The sequence shown here is derived from an EMBL/GenBank/DDBJ whole genome shotgun (WGS) entry which is preliminary data.</text>
</comment>
<evidence type="ECO:0000256" key="1">
    <source>
        <dbReference type="SAM" id="MobiDB-lite"/>
    </source>
</evidence>
<feature type="region of interest" description="Disordered" evidence="1">
    <location>
        <begin position="295"/>
        <end position="362"/>
    </location>
</feature>
<organism evidence="3 4">
    <name type="scientific">Mesorhizobium denitrificans</name>
    <dbReference type="NCBI Taxonomy" id="2294114"/>
    <lineage>
        <taxon>Bacteria</taxon>
        <taxon>Pseudomonadati</taxon>
        <taxon>Pseudomonadota</taxon>
        <taxon>Alphaproteobacteria</taxon>
        <taxon>Hyphomicrobiales</taxon>
        <taxon>Phyllobacteriaceae</taxon>
        <taxon>Mesorhizobium</taxon>
    </lineage>
</organism>
<feature type="compositionally biased region" description="Low complexity" evidence="1">
    <location>
        <begin position="248"/>
        <end position="257"/>
    </location>
</feature>
<accession>A0A371XF22</accession>
<evidence type="ECO:0000313" key="3">
    <source>
        <dbReference type="EMBL" id="RFC67827.1"/>
    </source>
</evidence>
<protein>
    <submittedName>
        <fullName evidence="3">Uncharacterized protein</fullName>
    </submittedName>
</protein>
<proteinExistence type="predicted"/>
<feature type="compositionally biased region" description="Polar residues" evidence="1">
    <location>
        <begin position="295"/>
        <end position="316"/>
    </location>
</feature>
<feature type="compositionally biased region" description="Polar residues" evidence="1">
    <location>
        <begin position="223"/>
        <end position="232"/>
    </location>
</feature>
<feature type="compositionally biased region" description="Low complexity" evidence="1">
    <location>
        <begin position="321"/>
        <end position="358"/>
    </location>
</feature>
<dbReference type="Proteomes" id="UP000262379">
    <property type="component" value="Unassembled WGS sequence"/>
</dbReference>
<feature type="compositionally biased region" description="Acidic residues" evidence="1">
    <location>
        <begin position="152"/>
        <end position="165"/>
    </location>
</feature>
<dbReference type="AlphaFoldDB" id="A0A371XF22"/>
<sequence>MSDFVAVLRKTLEGLGETSPEMRQRVYDKARSTIAAKLSGMNPPPPPQVADRQRRALEEAITEVERSYGPASRAEPLDELENVLNSLNGLKNQPIVAQPPRQPEPRRAPEPPRYTEPPRSYETQRPVTTPTLRPPAPHQQPIRHAPPQMETAPEDEFEPLEDDGYDAPPPVEYPAAEETRKRGGLGRLIAALLLLVALAGGGYAAWVNKDKLSATVAELTDSLSKSTASNEPATPAEPATSKTETENGTDAAPAADGPAKFTQQLNADGSEADAGPAANGATVGEGASVAEATNNATTPPVSQQPATQDQAAQEGTDQPEESAQAPDQQPADQQQPADAAQAPADAQPAQSEAAPAQANSGAVQVGQRAIFYEERTNSADGSAEPGSIVWSVVQESPGGDLPPEPAIRAEATIPGKDVQLRMTIRRNADNTLPASHIIEMIFLTPQNFEGGGIDNVLRVALKASEQDAGTPLAGIPAKISDGFFLIALNDSQQDKDANMKLLRERNWLDVPLVYKSGRRALITMEKGIPGEKVFDDVLKSWGQTSG</sequence>
<gene>
    <name evidence="3" type="ORF">DY251_09570</name>
</gene>
<keyword evidence="2" id="KW-0812">Transmembrane</keyword>
<feature type="region of interest" description="Disordered" evidence="1">
    <location>
        <begin position="223"/>
        <end position="257"/>
    </location>
</feature>
<feature type="transmembrane region" description="Helical" evidence="2">
    <location>
        <begin position="188"/>
        <end position="206"/>
    </location>
</feature>